<dbReference type="AlphaFoldDB" id="A0AAU9M5K4"/>
<sequence>MCSSSKGLLNSNLDSVLLKSGIGGMSGTGDLESNASAAFEKVQTCEATRDATEPSNTRKPSKTRKPSNTRKPLTVKDVMLERLPSKNDLQKGDMSFRGGNYRSYASVVSAPLLPSGSLENHINRIKLNLSGQSVKDGIYYLKKHLIFGVYCGTLGHLHVNTGHDGSDLKQAVTDLLDDEGIKWDQEKDPGCVLITFDREKKELKFNKGGRNSGCFISID</sequence>
<accession>A0AAU9M5K4</accession>
<dbReference type="Proteomes" id="UP001157418">
    <property type="component" value="Unassembled WGS sequence"/>
</dbReference>
<feature type="compositionally biased region" description="Basic residues" evidence="1">
    <location>
        <begin position="59"/>
        <end position="68"/>
    </location>
</feature>
<feature type="region of interest" description="Disordered" evidence="1">
    <location>
        <begin position="45"/>
        <end position="75"/>
    </location>
</feature>
<evidence type="ECO:0000313" key="3">
    <source>
        <dbReference type="Proteomes" id="UP001157418"/>
    </source>
</evidence>
<evidence type="ECO:0000313" key="2">
    <source>
        <dbReference type="EMBL" id="CAH1417270.1"/>
    </source>
</evidence>
<proteinExistence type="predicted"/>
<dbReference type="PANTHER" id="PTHR47676:SF1">
    <property type="entry name" value="SMR DOMAIN-CONTAINING PROTEIN"/>
    <property type="match status" value="1"/>
</dbReference>
<dbReference type="EMBL" id="CAKMRJ010000002">
    <property type="protein sequence ID" value="CAH1417270.1"/>
    <property type="molecule type" value="Genomic_DNA"/>
</dbReference>
<dbReference type="PANTHER" id="PTHR47676">
    <property type="entry name" value="OS01G0225100 PROTEIN"/>
    <property type="match status" value="1"/>
</dbReference>
<gene>
    <name evidence="2" type="ORF">LVIROSA_LOCUS4968</name>
</gene>
<dbReference type="InterPro" id="IPR055319">
    <property type="entry name" value="At5g58720-like"/>
</dbReference>
<organism evidence="2 3">
    <name type="scientific">Lactuca virosa</name>
    <dbReference type="NCBI Taxonomy" id="75947"/>
    <lineage>
        <taxon>Eukaryota</taxon>
        <taxon>Viridiplantae</taxon>
        <taxon>Streptophyta</taxon>
        <taxon>Embryophyta</taxon>
        <taxon>Tracheophyta</taxon>
        <taxon>Spermatophyta</taxon>
        <taxon>Magnoliopsida</taxon>
        <taxon>eudicotyledons</taxon>
        <taxon>Gunneridae</taxon>
        <taxon>Pentapetalae</taxon>
        <taxon>asterids</taxon>
        <taxon>campanulids</taxon>
        <taxon>Asterales</taxon>
        <taxon>Asteraceae</taxon>
        <taxon>Cichorioideae</taxon>
        <taxon>Cichorieae</taxon>
        <taxon>Lactucinae</taxon>
        <taxon>Lactuca</taxon>
    </lineage>
</organism>
<reference evidence="2 3" key="1">
    <citation type="submission" date="2022-01" db="EMBL/GenBank/DDBJ databases">
        <authorList>
            <person name="Xiong W."/>
            <person name="Schranz E."/>
        </authorList>
    </citation>
    <scope>NUCLEOTIDE SEQUENCE [LARGE SCALE GENOMIC DNA]</scope>
</reference>
<protein>
    <submittedName>
        <fullName evidence="2">Uncharacterized protein</fullName>
    </submittedName>
</protein>
<evidence type="ECO:0000256" key="1">
    <source>
        <dbReference type="SAM" id="MobiDB-lite"/>
    </source>
</evidence>
<keyword evidence="3" id="KW-1185">Reference proteome</keyword>
<comment type="caution">
    <text evidence="2">The sequence shown here is derived from an EMBL/GenBank/DDBJ whole genome shotgun (WGS) entry which is preliminary data.</text>
</comment>
<name>A0AAU9M5K4_9ASTR</name>